<organism evidence="2">
    <name type="scientific">Photinus pyralis</name>
    <name type="common">Common eastern firefly</name>
    <name type="synonym">Lampyris pyralis</name>
    <dbReference type="NCBI Taxonomy" id="7054"/>
    <lineage>
        <taxon>Eukaryota</taxon>
        <taxon>Metazoa</taxon>
        <taxon>Ecdysozoa</taxon>
        <taxon>Arthropoda</taxon>
        <taxon>Hexapoda</taxon>
        <taxon>Insecta</taxon>
        <taxon>Pterygota</taxon>
        <taxon>Neoptera</taxon>
        <taxon>Endopterygota</taxon>
        <taxon>Coleoptera</taxon>
        <taxon>Polyphaga</taxon>
        <taxon>Elateriformia</taxon>
        <taxon>Elateroidea</taxon>
        <taxon>Lampyridae</taxon>
        <taxon>Lampyrinae</taxon>
        <taxon>Photinus</taxon>
    </lineage>
</organism>
<dbReference type="EMBL" id="GEZM01051038">
    <property type="protein sequence ID" value="JAV75208.1"/>
    <property type="molecule type" value="Transcribed_RNA"/>
</dbReference>
<dbReference type="InterPro" id="IPR000477">
    <property type="entry name" value="RT_dom"/>
</dbReference>
<dbReference type="PANTHER" id="PTHR33050:SF7">
    <property type="entry name" value="RIBONUCLEASE H"/>
    <property type="match status" value="1"/>
</dbReference>
<dbReference type="Gene3D" id="3.30.70.270">
    <property type="match status" value="1"/>
</dbReference>
<dbReference type="InterPro" id="IPR043502">
    <property type="entry name" value="DNA/RNA_pol_sf"/>
</dbReference>
<dbReference type="GO" id="GO:0071897">
    <property type="term" value="P:DNA biosynthetic process"/>
    <property type="evidence" value="ECO:0007669"/>
    <property type="project" value="UniProtKB-ARBA"/>
</dbReference>
<dbReference type="PANTHER" id="PTHR33050">
    <property type="entry name" value="REVERSE TRANSCRIPTASE DOMAIN-CONTAINING PROTEIN"/>
    <property type="match status" value="1"/>
</dbReference>
<dbReference type="KEGG" id="ppyr:116158690"/>
<dbReference type="GeneID" id="116158690"/>
<dbReference type="EMBL" id="GEZM01051037">
    <property type="protein sequence ID" value="JAV75211.1"/>
    <property type="molecule type" value="Transcribed_RNA"/>
</dbReference>
<evidence type="ECO:0000259" key="1">
    <source>
        <dbReference type="PROSITE" id="PS50878"/>
    </source>
</evidence>
<dbReference type="InterPro" id="IPR052055">
    <property type="entry name" value="Hepadnavirus_pol/RT"/>
</dbReference>
<name>A0A1Y1LQV4_PHOPY</name>
<proteinExistence type="predicted"/>
<dbReference type="CDD" id="cd03714">
    <property type="entry name" value="RT_DIRS1"/>
    <property type="match status" value="1"/>
</dbReference>
<protein>
    <recommendedName>
        <fullName evidence="1">Reverse transcriptase domain-containing protein</fullName>
    </recommendedName>
</protein>
<dbReference type="OrthoDB" id="2348824at2759"/>
<sequence>MEDHRTVARLLFTNCFMAKIDLKDAYFLLPIHKNHRKYLRFQVEGNIYEYNCLPFGLNVAPRIFTKLMKPVFAHLRKKGLISVVYLDDILLFGNTRQSCVHNVKETLKLITSLGFIPNLEKSQLVPSQEIEYLGFVYNSIDMSISLPSTKISKTLKLLNRFSLLQRCSIRDFATVLGTLTSVCPAVKYGWLYTKLLEREKYLALGTSGNYNKEMDISSQVLKELQWWLSNLPCAINPIRLDVFSIEIFSDASLTGWGISCSSEKSRGFWSDSERHHHINYLELLAVSYGLKCFAANLSNCNILCRVDNSTALAYINKMGSIKFPKLNELARIIWQWCETRNLFIYASYIKSSDNIIADAESRCLKIESEWSLNVSAFNKILDGFGQPEIDLFATKNNAKCTKFVSWLRDPESIAIDAFTIDWKNFFFYAFPPFALILRVLRKIITDKARGILIVPLWSSQPWYPLFTSLLEGPPIIFKPNRDLLLFNRIPHPLWRKTTLVAGIVSSKP</sequence>
<feature type="domain" description="Reverse transcriptase" evidence="1">
    <location>
        <begin position="1"/>
        <end position="137"/>
    </location>
</feature>
<dbReference type="CDD" id="cd09275">
    <property type="entry name" value="RNase_HI_RT_DIRS1"/>
    <property type="match status" value="1"/>
</dbReference>
<dbReference type="Pfam" id="PF00078">
    <property type="entry name" value="RVT_1"/>
    <property type="match status" value="1"/>
</dbReference>
<dbReference type="InterPro" id="IPR043128">
    <property type="entry name" value="Rev_trsase/Diguanyl_cyclase"/>
</dbReference>
<dbReference type="Gene3D" id="3.10.10.10">
    <property type="entry name" value="HIV Type 1 Reverse Transcriptase, subunit A, domain 1"/>
    <property type="match status" value="1"/>
</dbReference>
<dbReference type="SUPFAM" id="SSF56672">
    <property type="entry name" value="DNA/RNA polymerases"/>
    <property type="match status" value="1"/>
</dbReference>
<dbReference type="PROSITE" id="PS50878">
    <property type="entry name" value="RT_POL"/>
    <property type="match status" value="1"/>
</dbReference>
<evidence type="ECO:0000313" key="2">
    <source>
        <dbReference type="EMBL" id="JAV75208.1"/>
    </source>
</evidence>
<accession>A0A1Y1LQV4</accession>
<reference evidence="2" key="1">
    <citation type="journal article" date="2016" name="Sci. Rep.">
        <title>Molecular characterization of firefly nuptial gifts: a multi-omics approach sheds light on postcopulatory sexual selection.</title>
        <authorList>
            <person name="Al-Wathiqui N."/>
            <person name="Fallon T.R."/>
            <person name="South A."/>
            <person name="Weng J.K."/>
            <person name="Lewis S.M."/>
        </authorList>
    </citation>
    <scope>NUCLEOTIDE SEQUENCE</scope>
</reference>
<dbReference type="RefSeq" id="XP_031327374.1">
    <property type="nucleotide sequence ID" value="XM_031471514.1"/>
</dbReference>
<dbReference type="AlphaFoldDB" id="A0A1Y1LQV4"/>